<accession>A0A932CLH9</accession>
<comment type="caution">
    <text evidence="1">The sequence shown here is derived from an EMBL/GenBank/DDBJ whole genome shotgun (WGS) entry which is preliminary data.</text>
</comment>
<gene>
    <name evidence="1" type="ORF">HYY20_01895</name>
</gene>
<name>A0A932CLH9_UNCTE</name>
<organism evidence="1 2">
    <name type="scientific">Tectimicrobiota bacterium</name>
    <dbReference type="NCBI Taxonomy" id="2528274"/>
    <lineage>
        <taxon>Bacteria</taxon>
        <taxon>Pseudomonadati</taxon>
        <taxon>Nitrospinota/Tectimicrobiota group</taxon>
        <taxon>Candidatus Tectimicrobiota</taxon>
    </lineage>
</organism>
<dbReference type="Proteomes" id="UP000769766">
    <property type="component" value="Unassembled WGS sequence"/>
</dbReference>
<protein>
    <submittedName>
        <fullName evidence="1">Uncharacterized protein</fullName>
    </submittedName>
</protein>
<reference evidence="1" key="1">
    <citation type="submission" date="2020-07" db="EMBL/GenBank/DDBJ databases">
        <title>Huge and variable diversity of episymbiotic CPR bacteria and DPANN archaea in groundwater ecosystems.</title>
        <authorList>
            <person name="He C.Y."/>
            <person name="Keren R."/>
            <person name="Whittaker M."/>
            <person name="Farag I.F."/>
            <person name="Doudna J."/>
            <person name="Cate J.H.D."/>
            <person name="Banfield J.F."/>
        </authorList>
    </citation>
    <scope>NUCLEOTIDE SEQUENCE</scope>
    <source>
        <strain evidence="1">NC_groundwater_672_Ag_B-0.1um_62_36</strain>
    </source>
</reference>
<evidence type="ECO:0000313" key="2">
    <source>
        <dbReference type="Proteomes" id="UP000769766"/>
    </source>
</evidence>
<sequence>MEKKLKYCPFCYPETTIYYQDDTIAIIQDKYRPGKLIITRDHYPMTKEALDEVFEIHAGTWHVSVDHMHIYYEPLYLSPSTEPELRPLELDSRLDWARKSLHCLSNLWLREMTSSPQASTPQEVALRVWSRWGRAMAREARRSELVRGRGLQNLLVALLTLAQVHGMGSDLTGQISPSGEGLIRLGGCPRWKRWRSQAETSHPSCHLLDEAFCQGFAQEFNPQITVSLNRSRSQGDDFCQVIFHGKT</sequence>
<dbReference type="AlphaFoldDB" id="A0A932CLH9"/>
<evidence type="ECO:0000313" key="1">
    <source>
        <dbReference type="EMBL" id="MBI2875615.1"/>
    </source>
</evidence>
<dbReference type="EMBL" id="JACPRF010000056">
    <property type="protein sequence ID" value="MBI2875615.1"/>
    <property type="molecule type" value="Genomic_DNA"/>
</dbReference>
<proteinExistence type="predicted"/>